<gene>
    <name evidence="6" type="ORF">O987_02815</name>
</gene>
<dbReference type="RefSeq" id="WP_043370753.1">
    <property type="nucleotide sequence ID" value="NZ_CP006704.1"/>
</dbReference>
<evidence type="ECO:0000259" key="5">
    <source>
        <dbReference type="PROSITE" id="PS50931"/>
    </source>
</evidence>
<dbReference type="GO" id="GO:0005829">
    <property type="term" value="C:cytosol"/>
    <property type="evidence" value="ECO:0007669"/>
    <property type="project" value="TreeGrafter"/>
</dbReference>
<protein>
    <submittedName>
        <fullName evidence="6">LysR family transcriptional regulator</fullName>
    </submittedName>
</protein>
<reference evidence="6 7" key="1">
    <citation type="journal article" date="2014" name="Genome Announc.">
        <title>Complete Genome Sequence of Polychlorinated Biphenyl Degrader Comamonas testosteroni TK102 (NBRC 109938).</title>
        <authorList>
            <person name="Fukuda K."/>
            <person name="Hosoyama A."/>
            <person name="Tsuchikane K."/>
            <person name="Ohji S."/>
            <person name="Yamazoe A."/>
            <person name="Fujita N."/>
            <person name="Shintani M."/>
            <person name="Kimbara K."/>
        </authorList>
    </citation>
    <scope>NUCLEOTIDE SEQUENCE [LARGE SCALE GENOMIC DNA]</scope>
    <source>
        <strain evidence="6">TK102</strain>
    </source>
</reference>
<sequence>MDLHLRDLRFFEIVAELGHLGRAAEQLGRTQPALTKCMQRLEQAVGGALFERAGRGIQLTPAGQVLLARARMLRNASQEALREVRDFNEGISGHVRIGSGPVAADHLLPELCSKALAGGRRITISIVIGPSWELRDRLREGQLDLLIGLTAEGDAELVSYPIVEDVVVVAASRTHPIFAKSRITPAALLQHSWALPSANIPSRQWLDQAFTSRGMSPPTVQVEAGSIPLLPRMVAKTDLLTFVSRHTLRLERSRTLKEVRLAATTLRRHLGVTCRRDGYLSPAAQQILKLLRDDGPMLFGSDEASFDDR</sequence>
<comment type="similarity">
    <text evidence="1">Belongs to the LysR transcriptional regulatory family.</text>
</comment>
<dbReference type="PANTHER" id="PTHR30419">
    <property type="entry name" value="HTH-TYPE TRANSCRIPTIONAL REGULATOR YBHD"/>
    <property type="match status" value="1"/>
</dbReference>
<dbReference type="SUPFAM" id="SSF53850">
    <property type="entry name" value="Periplasmic binding protein-like II"/>
    <property type="match status" value="1"/>
</dbReference>
<dbReference type="AlphaFoldDB" id="A0A076PJ25"/>
<organism evidence="6 7">
    <name type="scientific">Comamonas testosteroni TK102</name>
    <dbReference type="NCBI Taxonomy" id="1392005"/>
    <lineage>
        <taxon>Bacteria</taxon>
        <taxon>Pseudomonadati</taxon>
        <taxon>Pseudomonadota</taxon>
        <taxon>Betaproteobacteria</taxon>
        <taxon>Burkholderiales</taxon>
        <taxon>Comamonadaceae</taxon>
        <taxon>Comamonas</taxon>
    </lineage>
</organism>
<dbReference type="EMBL" id="CP006704">
    <property type="protein sequence ID" value="AIJ44731.1"/>
    <property type="molecule type" value="Genomic_DNA"/>
</dbReference>
<dbReference type="PRINTS" id="PR00039">
    <property type="entry name" value="HTHLYSR"/>
</dbReference>
<dbReference type="HOGENOM" id="CLU_039613_6_0_4"/>
<dbReference type="Pfam" id="PF00126">
    <property type="entry name" value="HTH_1"/>
    <property type="match status" value="1"/>
</dbReference>
<evidence type="ECO:0000256" key="4">
    <source>
        <dbReference type="ARBA" id="ARBA00023163"/>
    </source>
</evidence>
<dbReference type="CDD" id="cd08435">
    <property type="entry name" value="PBP2_GbpR"/>
    <property type="match status" value="1"/>
</dbReference>
<dbReference type="InterPro" id="IPR050950">
    <property type="entry name" value="HTH-type_LysR_regulators"/>
</dbReference>
<accession>A0A076PJ25</accession>
<dbReference type="FunFam" id="1.10.10.10:FF:000001">
    <property type="entry name" value="LysR family transcriptional regulator"/>
    <property type="match status" value="1"/>
</dbReference>
<dbReference type="InterPro" id="IPR000847">
    <property type="entry name" value="LysR_HTH_N"/>
</dbReference>
<dbReference type="InterPro" id="IPR005119">
    <property type="entry name" value="LysR_subst-bd"/>
</dbReference>
<dbReference type="GO" id="GO:0003677">
    <property type="term" value="F:DNA binding"/>
    <property type="evidence" value="ECO:0007669"/>
    <property type="project" value="UniProtKB-KW"/>
</dbReference>
<dbReference type="PANTHER" id="PTHR30419:SF8">
    <property type="entry name" value="NITROGEN ASSIMILATION TRANSCRIPTIONAL ACTIVATOR-RELATED"/>
    <property type="match status" value="1"/>
</dbReference>
<dbReference type="SUPFAM" id="SSF46785">
    <property type="entry name" value="Winged helix' DNA-binding domain"/>
    <property type="match status" value="1"/>
</dbReference>
<dbReference type="InterPro" id="IPR036390">
    <property type="entry name" value="WH_DNA-bd_sf"/>
</dbReference>
<keyword evidence="2" id="KW-0805">Transcription regulation</keyword>
<dbReference type="Gene3D" id="3.40.190.290">
    <property type="match status" value="1"/>
</dbReference>
<feature type="domain" description="HTH lysR-type" evidence="5">
    <location>
        <begin position="1"/>
        <end position="60"/>
    </location>
</feature>
<evidence type="ECO:0000256" key="3">
    <source>
        <dbReference type="ARBA" id="ARBA00023125"/>
    </source>
</evidence>
<keyword evidence="3" id="KW-0238">DNA-binding</keyword>
<dbReference type="KEGG" id="ctes:O987_02815"/>
<dbReference type="PROSITE" id="PS50931">
    <property type="entry name" value="HTH_LYSR"/>
    <property type="match status" value="1"/>
</dbReference>
<dbReference type="Proteomes" id="UP000028782">
    <property type="component" value="Chromosome"/>
</dbReference>
<evidence type="ECO:0000313" key="7">
    <source>
        <dbReference type="Proteomes" id="UP000028782"/>
    </source>
</evidence>
<dbReference type="GO" id="GO:0003700">
    <property type="term" value="F:DNA-binding transcription factor activity"/>
    <property type="evidence" value="ECO:0007669"/>
    <property type="project" value="InterPro"/>
</dbReference>
<dbReference type="InterPro" id="IPR036388">
    <property type="entry name" value="WH-like_DNA-bd_sf"/>
</dbReference>
<name>A0A076PJ25_COMTE</name>
<keyword evidence="4" id="KW-0804">Transcription</keyword>
<dbReference type="Gene3D" id="1.10.10.10">
    <property type="entry name" value="Winged helix-like DNA-binding domain superfamily/Winged helix DNA-binding domain"/>
    <property type="match status" value="1"/>
</dbReference>
<proteinExistence type="inferred from homology"/>
<evidence type="ECO:0000256" key="1">
    <source>
        <dbReference type="ARBA" id="ARBA00009437"/>
    </source>
</evidence>
<dbReference type="InterPro" id="IPR037405">
    <property type="entry name" value="GbpR_PBP2"/>
</dbReference>
<evidence type="ECO:0000313" key="6">
    <source>
        <dbReference type="EMBL" id="AIJ44731.1"/>
    </source>
</evidence>
<dbReference type="Pfam" id="PF03466">
    <property type="entry name" value="LysR_substrate"/>
    <property type="match status" value="1"/>
</dbReference>
<evidence type="ECO:0000256" key="2">
    <source>
        <dbReference type="ARBA" id="ARBA00023015"/>
    </source>
</evidence>